<evidence type="ECO:0000313" key="3">
    <source>
        <dbReference type="Proteomes" id="UP001182908"/>
    </source>
</evidence>
<reference evidence="2 3" key="1">
    <citation type="submission" date="2023-08" db="EMBL/GenBank/DDBJ databases">
        <title>Methanolobus mangrovi sp. nov. and Methanolobus sediminis sp. nov, two novel methylotrophic methanogens isolated from mangrove sediments in China.</title>
        <authorList>
            <person name="Zhou J."/>
        </authorList>
    </citation>
    <scope>NUCLEOTIDE SEQUENCE [LARGE SCALE GENOMIC DNA]</scope>
    <source>
        <strain evidence="2 3">FTZ6</strain>
    </source>
</reference>
<feature type="transmembrane region" description="Helical" evidence="1">
    <location>
        <begin position="226"/>
        <end position="248"/>
    </location>
</feature>
<feature type="transmembrane region" description="Helical" evidence="1">
    <location>
        <begin position="254"/>
        <end position="278"/>
    </location>
</feature>
<protein>
    <submittedName>
        <fullName evidence="2">Uncharacterized protein</fullName>
    </submittedName>
</protein>
<organism evidence="2 3">
    <name type="scientific">Methanolobus sediminis</name>
    <dbReference type="NCBI Taxonomy" id="3072978"/>
    <lineage>
        <taxon>Archaea</taxon>
        <taxon>Methanobacteriati</taxon>
        <taxon>Methanobacteriota</taxon>
        <taxon>Stenosarchaea group</taxon>
        <taxon>Methanomicrobia</taxon>
        <taxon>Methanosarcinales</taxon>
        <taxon>Methanosarcinaceae</taxon>
        <taxon>Methanolobus</taxon>
    </lineage>
</organism>
<feature type="transmembrane region" description="Helical" evidence="1">
    <location>
        <begin position="192"/>
        <end position="214"/>
    </location>
</feature>
<keyword evidence="1" id="KW-0472">Membrane</keyword>
<dbReference type="GeneID" id="84231359"/>
<feature type="transmembrane region" description="Helical" evidence="1">
    <location>
        <begin position="337"/>
        <end position="356"/>
    </location>
</feature>
<sequence length="520" mass="59353">MIQKISTLNSKNKLILIALAFILNLVLRLPSVPHEIGNDSYQIHVLANSITQFGFAKWWINIYSVFGLYTFSYASSVPFLLSGIQQLGNFEMESVVWVMGTSLGLFSMFSAYLMATSLSDKFFFRFAFSLFYSISQGILQFTVWDASTRGLFLVMFPLFFYFLAKENMSLPKKIVLICLLFLFLRATHNFAYFGVIVFVSYVFTQLLLSIGYVASKIKQHSVLANSLYLASLIFLITFAFLTKFMMVGSRYGSFLVLIVATARYVGPILIFAIGGAAYAIFKDSKSSNEWFMLVTVLMFSLIFFSADYGKFILLPLTIYFVAIGFKNMLFSGSKSKIIHIFIILIILSSSIFSGFYNHYRTGDSQGYWYMKEQTNVAGLWARDSMELSSHILTTGGDVWRLIAISNGHAIFPSIPPVALTYDFISEDEAINSTIASDIFSLSYFFDGPYVQKSGTYFWGKYDWISNFPVDDNRYKTFIELYDIKYLVFDTYSYRSIMSNIDSKKSKVYDNRRIVIYIAEA</sequence>
<accession>A0AA51UKV2</accession>
<feature type="transmembrane region" description="Helical" evidence="1">
    <location>
        <begin position="290"/>
        <end position="306"/>
    </location>
</feature>
<evidence type="ECO:0000313" key="2">
    <source>
        <dbReference type="EMBL" id="WMW25431.1"/>
    </source>
</evidence>
<feature type="transmembrane region" description="Helical" evidence="1">
    <location>
        <begin position="170"/>
        <end position="186"/>
    </location>
</feature>
<feature type="transmembrane region" description="Helical" evidence="1">
    <location>
        <begin position="146"/>
        <end position="163"/>
    </location>
</feature>
<keyword evidence="3" id="KW-1185">Reference proteome</keyword>
<keyword evidence="1" id="KW-0812">Transmembrane</keyword>
<keyword evidence="1" id="KW-1133">Transmembrane helix</keyword>
<dbReference type="RefSeq" id="WP_309311234.1">
    <property type="nucleotide sequence ID" value="NZ_CP133592.1"/>
</dbReference>
<feature type="transmembrane region" description="Helical" evidence="1">
    <location>
        <begin position="312"/>
        <end position="330"/>
    </location>
</feature>
<proteinExistence type="predicted"/>
<gene>
    <name evidence="2" type="ORF">RE474_01540</name>
</gene>
<dbReference type="AlphaFoldDB" id="A0AA51UKV2"/>
<evidence type="ECO:0000256" key="1">
    <source>
        <dbReference type="SAM" id="Phobius"/>
    </source>
</evidence>
<dbReference type="EMBL" id="CP133592">
    <property type="protein sequence ID" value="WMW25431.1"/>
    <property type="molecule type" value="Genomic_DNA"/>
</dbReference>
<dbReference type="KEGG" id="mseb:RE474_01540"/>
<dbReference type="Proteomes" id="UP001182908">
    <property type="component" value="Chromosome"/>
</dbReference>
<name>A0AA51UKV2_9EURY</name>
<feature type="transmembrane region" description="Helical" evidence="1">
    <location>
        <begin position="95"/>
        <end position="115"/>
    </location>
</feature>